<proteinExistence type="predicted"/>
<dbReference type="EMBL" id="JBDIZK010000008">
    <property type="protein sequence ID" value="MEN3748346.1"/>
    <property type="molecule type" value="Genomic_DNA"/>
</dbReference>
<evidence type="ECO:0000313" key="3">
    <source>
        <dbReference type="Proteomes" id="UP001427805"/>
    </source>
</evidence>
<evidence type="ECO:0000313" key="2">
    <source>
        <dbReference type="EMBL" id="MEN3748346.1"/>
    </source>
</evidence>
<evidence type="ECO:0000256" key="1">
    <source>
        <dbReference type="SAM" id="MobiDB-lite"/>
    </source>
</evidence>
<accession>A0ABV0BCJ0</accession>
<dbReference type="Proteomes" id="UP001427805">
    <property type="component" value="Unassembled WGS sequence"/>
</dbReference>
<organism evidence="2 3">
    <name type="scientific">Sphingomonas rustica</name>
    <dbReference type="NCBI Taxonomy" id="3103142"/>
    <lineage>
        <taxon>Bacteria</taxon>
        <taxon>Pseudomonadati</taxon>
        <taxon>Pseudomonadota</taxon>
        <taxon>Alphaproteobacteria</taxon>
        <taxon>Sphingomonadales</taxon>
        <taxon>Sphingomonadaceae</taxon>
        <taxon>Sphingomonas</taxon>
    </lineage>
</organism>
<reference evidence="2 3" key="1">
    <citation type="submission" date="2024-05" db="EMBL/GenBank/DDBJ databases">
        <title>Sphingomonas sp. HF-S3 16S ribosomal RNA gene Genome sequencing and assembly.</title>
        <authorList>
            <person name="Lee H."/>
        </authorList>
    </citation>
    <scope>NUCLEOTIDE SEQUENCE [LARGE SCALE GENOMIC DNA]</scope>
    <source>
        <strain evidence="2 3">HF-S3</strain>
    </source>
</reference>
<sequence length="313" mass="35821">MTLSMAWIRTVGTAHELVFASDSRLSGCQAWDGCPKILTLARGDSLIAFAGDTLDAYPLILQFRNWVESDPRARTRERDISELKKRMRLMFMDMRAHITALPRGVTAPDPYGCELIFGGWSWRSNAFRLWRFHWVEVEAAYNFSSIGSHFSVGHHHPIIFAGNRDAAAMAKERITALLKARGRFRTPYFDMEPFEVLRDIIREQAFHDIGGPPQLAKVCRHSNSQPFAVRWDTPTSKSELTMLGRPRFPGERTWAPVIDPDKIEFRNPRTLAKHARSAAKGSDGARTWRCRSEGFDNPRRQQTPRLTCLTRLH</sequence>
<dbReference type="Gene3D" id="3.60.20.10">
    <property type="entry name" value="Glutamine Phosphoribosylpyrophosphate, subunit 1, domain 1"/>
    <property type="match status" value="1"/>
</dbReference>
<name>A0ABV0BCJ0_9SPHN</name>
<feature type="compositionally biased region" description="Basic and acidic residues" evidence="1">
    <location>
        <begin position="290"/>
        <end position="299"/>
    </location>
</feature>
<dbReference type="SUPFAM" id="SSF56235">
    <property type="entry name" value="N-terminal nucleophile aminohydrolases (Ntn hydrolases)"/>
    <property type="match status" value="1"/>
</dbReference>
<keyword evidence="3" id="KW-1185">Reference proteome</keyword>
<comment type="caution">
    <text evidence="2">The sequence shown here is derived from an EMBL/GenBank/DDBJ whole genome shotgun (WGS) entry which is preliminary data.</text>
</comment>
<protein>
    <submittedName>
        <fullName evidence="2">Uncharacterized protein</fullName>
    </submittedName>
</protein>
<dbReference type="InterPro" id="IPR029055">
    <property type="entry name" value="Ntn_hydrolases_N"/>
</dbReference>
<feature type="region of interest" description="Disordered" evidence="1">
    <location>
        <begin position="290"/>
        <end position="313"/>
    </location>
</feature>
<gene>
    <name evidence="2" type="ORF">TPR58_14320</name>
</gene>